<dbReference type="Gene3D" id="3.30.70.1820">
    <property type="entry name" value="L1 transposable element, RRM domain"/>
    <property type="match status" value="1"/>
</dbReference>
<evidence type="ECO:0000313" key="3">
    <source>
        <dbReference type="RefSeq" id="XP_065642965.1"/>
    </source>
</evidence>
<accession>A0ABM4B2H6</accession>
<organism evidence="2 3">
    <name type="scientific">Hydra vulgaris</name>
    <name type="common">Hydra</name>
    <name type="synonym">Hydra attenuata</name>
    <dbReference type="NCBI Taxonomy" id="6087"/>
    <lineage>
        <taxon>Eukaryota</taxon>
        <taxon>Metazoa</taxon>
        <taxon>Cnidaria</taxon>
        <taxon>Hydrozoa</taxon>
        <taxon>Hydroidolina</taxon>
        <taxon>Anthoathecata</taxon>
        <taxon>Aplanulata</taxon>
        <taxon>Hydridae</taxon>
        <taxon>Hydra</taxon>
    </lineage>
</organism>
<protein>
    <submittedName>
        <fullName evidence="3">Uncharacterized protein LOC136074561</fullName>
    </submittedName>
</protein>
<evidence type="ECO:0000313" key="2">
    <source>
        <dbReference type="Proteomes" id="UP001652625"/>
    </source>
</evidence>
<feature type="coiled-coil region" evidence="1">
    <location>
        <begin position="44"/>
        <end position="92"/>
    </location>
</feature>
<dbReference type="GeneID" id="136074561"/>
<reference evidence="2" key="1">
    <citation type="submission" date="2025-05" db="UniProtKB">
        <authorList>
            <consortium name="RefSeq"/>
        </authorList>
    </citation>
    <scope>NUCLEOTIDE SEQUENCE [LARGE SCALE GENOMIC DNA]</scope>
</reference>
<keyword evidence="1" id="KW-0175">Coiled coil</keyword>
<keyword evidence="2" id="KW-1185">Reference proteome</keyword>
<dbReference type="Proteomes" id="UP001652625">
    <property type="component" value="Chromosome 01"/>
</dbReference>
<evidence type="ECO:0000256" key="1">
    <source>
        <dbReference type="SAM" id="Coils"/>
    </source>
</evidence>
<dbReference type="RefSeq" id="XP_065642965.1">
    <property type="nucleotide sequence ID" value="XM_065786893.1"/>
</dbReference>
<dbReference type="InterPro" id="IPR004244">
    <property type="entry name" value="Transposase_22"/>
</dbReference>
<proteinExistence type="predicted"/>
<sequence>MICPITSASPVTTANLKIITERFNKLKTDIINSSAKIISITKALEISNQKISSLENELNNIKKSIHVNDEIVASKFEKVKEQTKKLREIEDRSRRNNLRITGIKESEHESWEKSELKVLKLFEETVEIKNVKIERVHRTGPRDAKKNRTFILKHLNYKDKIVVMKRFVRLKGMNIYIHEDFCYETVPMRKDLRDKMLRERKQGKYAFISDKLIIREWAEKKIDAKNRQV</sequence>
<dbReference type="PANTHER" id="PTHR11505">
    <property type="entry name" value="L1 TRANSPOSABLE ELEMENT-RELATED"/>
    <property type="match status" value="1"/>
</dbReference>
<name>A0ABM4B2H6_HYDVU</name>
<reference evidence="3" key="2">
    <citation type="submission" date="2025-08" db="UniProtKB">
        <authorList>
            <consortium name="RefSeq"/>
        </authorList>
    </citation>
    <scope>IDENTIFICATION</scope>
</reference>
<gene>
    <name evidence="3" type="primary">LOC136074561</name>
</gene>